<keyword evidence="20" id="KW-0732">Signal</keyword>
<keyword evidence="22" id="KW-1185">Reference proteome</keyword>
<feature type="transmembrane region" description="Helical" evidence="19">
    <location>
        <begin position="184"/>
        <end position="204"/>
    </location>
</feature>
<evidence type="ECO:0000256" key="12">
    <source>
        <dbReference type="ARBA" id="ARBA00022842"/>
    </source>
</evidence>
<dbReference type="Pfam" id="PF00953">
    <property type="entry name" value="Glycos_transf_4"/>
    <property type="match status" value="1"/>
</dbReference>
<evidence type="ECO:0000256" key="8">
    <source>
        <dbReference type="ARBA" id="ARBA00022679"/>
    </source>
</evidence>
<sequence length="453" mass="50812">MSPLAFIVLGLSLVFVPSDRFQPVQAAVGFALIGYQITTAVIPRVGNAFIKRGLGGRDLSKPGKPLIPETIGVIPAITYLFLMILFIPFLFIFGSTQTSGAQMFPKTMLSPYLSCLLCLQSMILLGLMDDLFDIRWRHKFFLPAIASIPLLIVYYVDFGITSILIPNVLRNWLRLTSNSVDLGFVYYLYMASVSIFCPNSVNILAGVNGLEVGQTVVIAVLLLLNDVWYLLIGTVASPSYSIHLFSMCFLIPFMGITLGLLKYNWYPAKVFVGDTWCYFGGMVFAVVGISGHFAKTLMLFFLPQIVNFIYSGPQLFGLIPCPRHRLPKFNEKDGLLYNSYTEYGAVDATSEQARQNPPLNRKLVPIILFLEKLKLLGVVKEYHEGQWVIKKTTNLTIINLFLVWTGPIREDKLCTLLLVAQFGVGFLMLILRHTLAPMVFGFDNSWSMLNRYN</sequence>
<protein>
    <recommendedName>
        <fullName evidence="6">UDP-N-acetylglucosamine--dolichyl-phosphate N-acetylglucosaminephosphotransferase</fullName>
        <ecNumber evidence="5">2.7.8.15</ecNumber>
    </recommendedName>
    <alternativeName>
        <fullName evidence="15">GlcNAc-1-P transferase</fullName>
    </alternativeName>
    <alternativeName>
        <fullName evidence="16">N-acetylglucosamine-1-phosphate transferase</fullName>
    </alternativeName>
</protein>
<feature type="transmembrane region" description="Helical" evidence="19">
    <location>
        <begin position="30"/>
        <end position="50"/>
    </location>
</feature>
<dbReference type="InterPro" id="IPR033895">
    <property type="entry name" value="GPT"/>
</dbReference>
<keyword evidence="12" id="KW-0460">Magnesium</keyword>
<evidence type="ECO:0000256" key="6">
    <source>
        <dbReference type="ARBA" id="ARBA00017659"/>
    </source>
</evidence>
<dbReference type="AlphaFoldDB" id="A0A9P8PCK1"/>
<dbReference type="EMBL" id="JAEUBE010000137">
    <property type="protein sequence ID" value="KAH3669497.1"/>
    <property type="molecule type" value="Genomic_DNA"/>
</dbReference>
<dbReference type="GO" id="GO:0006488">
    <property type="term" value="P:dolichol-linked oligosaccharide biosynthetic process"/>
    <property type="evidence" value="ECO:0007669"/>
    <property type="project" value="InterPro"/>
</dbReference>
<dbReference type="EC" id="2.7.8.15" evidence="5"/>
<dbReference type="GO" id="GO:0016757">
    <property type="term" value="F:glycosyltransferase activity"/>
    <property type="evidence" value="ECO:0007669"/>
    <property type="project" value="UniProtKB-KW"/>
</dbReference>
<dbReference type="GO" id="GO:0003975">
    <property type="term" value="F:UDP-N-acetylglucosamine-dolichyl-phosphate N-acetylglucosaminephosphotransferase activity"/>
    <property type="evidence" value="ECO:0007669"/>
    <property type="project" value="UniProtKB-EC"/>
</dbReference>
<accession>A0A9P8PCK1</accession>
<name>A0A9P8PCK1_9ASCO</name>
<feature type="transmembrane region" description="Helical" evidence="19">
    <location>
        <begin position="109"/>
        <end position="128"/>
    </location>
</feature>
<evidence type="ECO:0000256" key="20">
    <source>
        <dbReference type="SAM" id="SignalP"/>
    </source>
</evidence>
<evidence type="ECO:0000256" key="4">
    <source>
        <dbReference type="ARBA" id="ARBA00009317"/>
    </source>
</evidence>
<dbReference type="InterPro" id="IPR000715">
    <property type="entry name" value="Glycosyl_transferase_4"/>
</dbReference>
<feature type="transmembrane region" description="Helical" evidence="19">
    <location>
        <begin position="71"/>
        <end position="94"/>
    </location>
</feature>
<comment type="catalytic activity">
    <reaction evidence="18">
        <text>a di-trans,poly-cis-dolichyl phosphate + UDP-N-acetyl-alpha-D-glucosamine = an N-acetyl-alpha-D-glucosaminyl-diphospho-di-trans,poly-cis-dolichol + UMP</text>
        <dbReference type="Rhea" id="RHEA:13289"/>
        <dbReference type="Rhea" id="RHEA-COMP:19498"/>
        <dbReference type="Rhea" id="RHEA-COMP:19507"/>
        <dbReference type="ChEBI" id="CHEBI:57683"/>
        <dbReference type="ChEBI" id="CHEBI:57705"/>
        <dbReference type="ChEBI" id="CHEBI:57865"/>
        <dbReference type="ChEBI" id="CHEBI:58427"/>
        <dbReference type="EC" id="2.7.8.15"/>
    </reaction>
    <physiologicalReaction direction="left-to-right" evidence="18">
        <dbReference type="Rhea" id="RHEA:13290"/>
    </physiologicalReaction>
</comment>
<keyword evidence="14 19" id="KW-0472">Membrane</keyword>
<dbReference type="OrthoDB" id="10262326at2759"/>
<dbReference type="GO" id="GO:0005789">
    <property type="term" value="C:endoplasmic reticulum membrane"/>
    <property type="evidence" value="ECO:0007669"/>
    <property type="project" value="UniProtKB-SubCell"/>
</dbReference>
<evidence type="ECO:0000256" key="16">
    <source>
        <dbReference type="ARBA" id="ARBA00033238"/>
    </source>
</evidence>
<keyword evidence="11" id="KW-0256">Endoplasmic reticulum</keyword>
<keyword evidence="8" id="KW-0808">Transferase</keyword>
<keyword evidence="9 19" id="KW-0812">Transmembrane</keyword>
<evidence type="ECO:0000256" key="19">
    <source>
        <dbReference type="SAM" id="Phobius"/>
    </source>
</evidence>
<evidence type="ECO:0000256" key="13">
    <source>
        <dbReference type="ARBA" id="ARBA00022989"/>
    </source>
</evidence>
<feature type="chain" id="PRO_5040509532" description="UDP-N-acetylglucosamine--dolichyl-phosphate N-acetylglucosaminephosphotransferase" evidence="20">
    <location>
        <begin position="27"/>
        <end position="453"/>
    </location>
</feature>
<dbReference type="PANTHER" id="PTHR10571:SF0">
    <property type="entry name" value="UDP-N-ACETYLGLUCOSAMINE--DOLICHYL-PHOSPHATE N-ACETYLGLUCOSAMINEPHOSPHOTRANSFERASE"/>
    <property type="match status" value="1"/>
</dbReference>
<feature type="transmembrane region" description="Helical" evidence="19">
    <location>
        <begin position="300"/>
        <end position="319"/>
    </location>
</feature>
<evidence type="ECO:0000256" key="17">
    <source>
        <dbReference type="ARBA" id="ARBA00044717"/>
    </source>
</evidence>
<dbReference type="RefSeq" id="XP_046063760.1">
    <property type="nucleotide sequence ID" value="XM_046202400.1"/>
</dbReference>
<evidence type="ECO:0000256" key="2">
    <source>
        <dbReference type="ARBA" id="ARBA00004477"/>
    </source>
</evidence>
<organism evidence="21 22">
    <name type="scientific">Ogataea philodendri</name>
    <dbReference type="NCBI Taxonomy" id="1378263"/>
    <lineage>
        <taxon>Eukaryota</taxon>
        <taxon>Fungi</taxon>
        <taxon>Dikarya</taxon>
        <taxon>Ascomycota</taxon>
        <taxon>Saccharomycotina</taxon>
        <taxon>Pichiomycetes</taxon>
        <taxon>Pichiales</taxon>
        <taxon>Pichiaceae</taxon>
        <taxon>Ogataea</taxon>
    </lineage>
</organism>
<evidence type="ECO:0000256" key="18">
    <source>
        <dbReference type="ARBA" id="ARBA00045078"/>
    </source>
</evidence>
<reference evidence="21" key="2">
    <citation type="submission" date="2021-01" db="EMBL/GenBank/DDBJ databases">
        <authorList>
            <person name="Schikora-Tamarit M.A."/>
        </authorList>
    </citation>
    <scope>NUCLEOTIDE SEQUENCE</scope>
    <source>
        <strain evidence="21">CBS6075</strain>
    </source>
</reference>
<evidence type="ECO:0000313" key="22">
    <source>
        <dbReference type="Proteomes" id="UP000769157"/>
    </source>
</evidence>
<feature type="transmembrane region" description="Helical" evidence="19">
    <location>
        <begin position="413"/>
        <end position="431"/>
    </location>
</feature>
<comment type="cofactor">
    <cofactor evidence="1">
        <name>Mg(2+)</name>
        <dbReference type="ChEBI" id="CHEBI:18420"/>
    </cofactor>
</comment>
<evidence type="ECO:0000256" key="14">
    <source>
        <dbReference type="ARBA" id="ARBA00023136"/>
    </source>
</evidence>
<comment type="pathway">
    <text evidence="3">Protein modification; protein glycosylation.</text>
</comment>
<dbReference type="Proteomes" id="UP000769157">
    <property type="component" value="Unassembled WGS sequence"/>
</dbReference>
<evidence type="ECO:0000256" key="1">
    <source>
        <dbReference type="ARBA" id="ARBA00001946"/>
    </source>
</evidence>
<feature type="transmembrane region" description="Helical" evidence="19">
    <location>
        <begin position="216"/>
        <end position="236"/>
    </location>
</feature>
<comment type="caution">
    <text evidence="21">The sequence shown here is derived from an EMBL/GenBank/DDBJ whole genome shotgun (WGS) entry which is preliminary data.</text>
</comment>
<dbReference type="GeneID" id="70233586"/>
<keyword evidence="10" id="KW-0479">Metal-binding</keyword>
<feature type="transmembrane region" description="Helical" evidence="19">
    <location>
        <begin position="275"/>
        <end position="294"/>
    </location>
</feature>
<gene>
    <name evidence="21" type="ORF">OGAPHI_001618</name>
</gene>
<dbReference type="PANTHER" id="PTHR10571">
    <property type="entry name" value="UDP-N-ACETYLGLUCOSAMINE--DOLICHYL-PHOSPHATE N-ACETYLGLUCOSAMINEPHOSPHOTRANSFERASE"/>
    <property type="match status" value="1"/>
</dbReference>
<comment type="similarity">
    <text evidence="4">Belongs to the glycosyltransferase 4 family.</text>
</comment>
<feature type="transmembrane region" description="Helical" evidence="19">
    <location>
        <begin position="140"/>
        <end position="164"/>
    </location>
</feature>
<dbReference type="GO" id="GO:0046872">
    <property type="term" value="F:metal ion binding"/>
    <property type="evidence" value="ECO:0007669"/>
    <property type="project" value="UniProtKB-KW"/>
</dbReference>
<keyword evidence="7" id="KW-0328">Glycosyltransferase</keyword>
<feature type="transmembrane region" description="Helical" evidence="19">
    <location>
        <begin position="242"/>
        <end position="263"/>
    </location>
</feature>
<feature type="signal peptide" evidence="20">
    <location>
        <begin position="1"/>
        <end position="26"/>
    </location>
</feature>
<comment type="function">
    <text evidence="17">UDP-N-acetylglucosamine--dolichyl-phosphate N-acetylglucosaminephosphotransferase that operates in the biosynthetic pathway of dolichol-linked oligosaccharides, the glycan precursors employed in protein asparagine (N)-glycosylation. The assembly of dolichol-linked oligosaccharides begins on the cytosolic side of the endoplasmic reticulum membrane and finishes in its lumen. The sequential addition of sugars to dolichol pyrophosphate produces dolichol-linked oligosaccharides containing fourteen sugars, including two GlcNAcs, nine mannoses and three glucoses. Once assembled, the oligosaccharide is transferred from the lipid to nascent proteins by oligosaccharyltransferases. Catalyzes the initial step of dolichol-linked oligosaccharide biosynthesis, transfering GlcNAc-1-P from cytosolic UDP-GlcNAc onto the carrier lipid dolichyl phosphate (P-dolichol), yielding GlcNAc-P-P-dolichol embedded in the cytoplasmic leaflet of the endoplasmic reticulum membrane.</text>
</comment>
<reference evidence="21" key="1">
    <citation type="journal article" date="2021" name="Open Biol.">
        <title>Shared evolutionary footprints suggest mitochondrial oxidative damage underlies multiple complex I losses in fungi.</title>
        <authorList>
            <person name="Schikora-Tamarit M.A."/>
            <person name="Marcet-Houben M."/>
            <person name="Nosek J."/>
            <person name="Gabaldon T."/>
        </authorList>
    </citation>
    <scope>NUCLEOTIDE SEQUENCE</scope>
    <source>
        <strain evidence="21">CBS6075</strain>
    </source>
</reference>
<proteinExistence type="inferred from homology"/>
<evidence type="ECO:0000256" key="7">
    <source>
        <dbReference type="ARBA" id="ARBA00022676"/>
    </source>
</evidence>
<dbReference type="CDD" id="cd06855">
    <property type="entry name" value="GT_GPT_euk"/>
    <property type="match status" value="1"/>
</dbReference>
<comment type="subcellular location">
    <subcellularLocation>
        <location evidence="2">Endoplasmic reticulum membrane</location>
        <topology evidence="2">Multi-pass membrane protein</topology>
    </subcellularLocation>
</comment>
<evidence type="ECO:0000313" key="21">
    <source>
        <dbReference type="EMBL" id="KAH3669497.1"/>
    </source>
</evidence>
<evidence type="ECO:0000256" key="9">
    <source>
        <dbReference type="ARBA" id="ARBA00022692"/>
    </source>
</evidence>
<keyword evidence="13 19" id="KW-1133">Transmembrane helix</keyword>
<evidence type="ECO:0000256" key="5">
    <source>
        <dbReference type="ARBA" id="ARBA00013225"/>
    </source>
</evidence>
<evidence type="ECO:0000256" key="10">
    <source>
        <dbReference type="ARBA" id="ARBA00022723"/>
    </source>
</evidence>
<evidence type="ECO:0000256" key="11">
    <source>
        <dbReference type="ARBA" id="ARBA00022824"/>
    </source>
</evidence>
<evidence type="ECO:0000256" key="3">
    <source>
        <dbReference type="ARBA" id="ARBA00004922"/>
    </source>
</evidence>
<evidence type="ECO:0000256" key="15">
    <source>
        <dbReference type="ARBA" id="ARBA00029567"/>
    </source>
</evidence>